<dbReference type="Pfam" id="PF13443">
    <property type="entry name" value="HTH_26"/>
    <property type="match status" value="1"/>
</dbReference>
<evidence type="ECO:0000313" key="2">
    <source>
        <dbReference type="EMBL" id="QNV38754.1"/>
    </source>
</evidence>
<dbReference type="Gene3D" id="1.10.260.40">
    <property type="entry name" value="lambda repressor-like DNA-binding domains"/>
    <property type="match status" value="1"/>
</dbReference>
<dbReference type="SMART" id="SM00530">
    <property type="entry name" value="HTH_XRE"/>
    <property type="match status" value="1"/>
</dbReference>
<name>A0A7H2BGF8_9MICC</name>
<dbReference type="GeneID" id="96623744"/>
<gene>
    <name evidence="2" type="ORF">IDM49_05805</name>
</gene>
<dbReference type="EMBL" id="CP061539">
    <property type="protein sequence ID" value="QNV38754.1"/>
    <property type="molecule type" value="Genomic_DNA"/>
</dbReference>
<sequence length="109" mass="11857">MPRGTKELPTAFTQAVHAEINELMRQRGISQRKLEELSGVKQPRLSQTIGKNARSLDLTELDRICEALGASPEAVVATAERVLQARSAYALAAKEAPAPAADINEEDYL</sequence>
<evidence type="ECO:0000313" key="3">
    <source>
        <dbReference type="Proteomes" id="UP000516404"/>
    </source>
</evidence>
<dbReference type="AlphaFoldDB" id="A0A7H2BGF8"/>
<proteinExistence type="predicted"/>
<dbReference type="InterPro" id="IPR001387">
    <property type="entry name" value="Cro/C1-type_HTH"/>
</dbReference>
<evidence type="ECO:0000259" key="1">
    <source>
        <dbReference type="PROSITE" id="PS50943"/>
    </source>
</evidence>
<dbReference type="Proteomes" id="UP000516404">
    <property type="component" value="Chromosome"/>
</dbReference>
<reference evidence="2 3" key="1">
    <citation type="submission" date="2020-09" db="EMBL/GenBank/DDBJ databases">
        <title>Investigation of environmental microbes.</title>
        <authorList>
            <person name="Ou Y."/>
            <person name="Kang Q."/>
        </authorList>
    </citation>
    <scope>NUCLEOTIDE SEQUENCE [LARGE SCALE GENOMIC DNA]</scope>
    <source>
        <strain evidence="2 3">KJZ-14</strain>
    </source>
</reference>
<feature type="domain" description="HTH cro/C1-type" evidence="1">
    <location>
        <begin position="20"/>
        <end position="75"/>
    </location>
</feature>
<dbReference type="RefSeq" id="WP_190725350.1">
    <property type="nucleotide sequence ID" value="NZ_CP061539.1"/>
</dbReference>
<accession>A0A7H2BGF8</accession>
<protein>
    <submittedName>
        <fullName evidence="2">Helix-turn-helix transcriptional regulator</fullName>
    </submittedName>
</protein>
<dbReference type="CDD" id="cd00093">
    <property type="entry name" value="HTH_XRE"/>
    <property type="match status" value="1"/>
</dbReference>
<dbReference type="GO" id="GO:0003677">
    <property type="term" value="F:DNA binding"/>
    <property type="evidence" value="ECO:0007669"/>
    <property type="project" value="InterPro"/>
</dbReference>
<dbReference type="PROSITE" id="PS50943">
    <property type="entry name" value="HTH_CROC1"/>
    <property type="match status" value="1"/>
</dbReference>
<dbReference type="SUPFAM" id="SSF47413">
    <property type="entry name" value="lambda repressor-like DNA-binding domains"/>
    <property type="match status" value="1"/>
</dbReference>
<dbReference type="KEGG" id="rter:IDM49_05805"/>
<organism evidence="2 3">
    <name type="scientific">Rothia terrae</name>
    <dbReference type="NCBI Taxonomy" id="396015"/>
    <lineage>
        <taxon>Bacteria</taxon>
        <taxon>Bacillati</taxon>
        <taxon>Actinomycetota</taxon>
        <taxon>Actinomycetes</taxon>
        <taxon>Micrococcales</taxon>
        <taxon>Micrococcaceae</taxon>
        <taxon>Rothia</taxon>
    </lineage>
</organism>
<dbReference type="InterPro" id="IPR010982">
    <property type="entry name" value="Lambda_DNA-bd_dom_sf"/>
</dbReference>
<keyword evidence="3" id="KW-1185">Reference proteome</keyword>